<reference evidence="4 5" key="1">
    <citation type="submission" date="2023-11" db="EMBL/GenBank/DDBJ databases">
        <title>30 novel species of actinomycetes from the DSMZ collection.</title>
        <authorList>
            <person name="Nouioui I."/>
        </authorList>
    </citation>
    <scope>NUCLEOTIDE SEQUENCE [LARGE SCALE GENOMIC DNA]</scope>
    <source>
        <strain evidence="4 5">DSM 41524</strain>
    </source>
</reference>
<keyword evidence="5" id="KW-1185">Reference proteome</keyword>
<keyword evidence="2" id="KW-0521">NADP</keyword>
<dbReference type="Gene3D" id="3.40.50.720">
    <property type="entry name" value="NAD(P)-binding Rossmann-like Domain"/>
    <property type="match status" value="1"/>
</dbReference>
<keyword evidence="3" id="KW-0560">Oxidoreductase</keyword>
<proteinExistence type="inferred from homology"/>
<dbReference type="SUPFAM" id="SSF51735">
    <property type="entry name" value="NAD(P)-binding Rossmann-fold domains"/>
    <property type="match status" value="1"/>
</dbReference>
<dbReference type="InterPro" id="IPR036291">
    <property type="entry name" value="NAD(P)-bd_dom_sf"/>
</dbReference>
<evidence type="ECO:0000256" key="2">
    <source>
        <dbReference type="ARBA" id="ARBA00022857"/>
    </source>
</evidence>
<dbReference type="PANTHER" id="PTHR43963">
    <property type="entry name" value="CARBONYL REDUCTASE 1-RELATED"/>
    <property type="match status" value="1"/>
</dbReference>
<sequence length="126" mass="13551">MAAALTERHGGIDVVFNNAVMRVAPDDDPRAIVGPYAEVNNFATTRVLRAFAPRLRDGGRLIVVASALGSLSCLAPVLHSRFDDLAPLDDVDRAVADWRDAVRYGSAFSGPWPAFVNIPSKIGHLL</sequence>
<comment type="caution">
    <text evidence="4">The sequence shown here is derived from an EMBL/GenBank/DDBJ whole genome shotgun (WGS) entry which is preliminary data.</text>
</comment>
<evidence type="ECO:0000313" key="4">
    <source>
        <dbReference type="EMBL" id="MEE4591283.1"/>
    </source>
</evidence>
<dbReference type="Proteomes" id="UP001354709">
    <property type="component" value="Unassembled WGS sequence"/>
</dbReference>
<protein>
    <recommendedName>
        <fullName evidence="6">Short-chain dehydrogenase</fullName>
    </recommendedName>
</protein>
<comment type="similarity">
    <text evidence="1">Belongs to the short-chain dehydrogenases/reductases (SDR) family.</text>
</comment>
<gene>
    <name evidence="4" type="ORF">V2J94_05180</name>
</gene>
<dbReference type="EMBL" id="JAZBJO010000002">
    <property type="protein sequence ID" value="MEE4591283.1"/>
    <property type="molecule type" value="Genomic_DNA"/>
</dbReference>
<evidence type="ECO:0000313" key="5">
    <source>
        <dbReference type="Proteomes" id="UP001354709"/>
    </source>
</evidence>
<evidence type="ECO:0000256" key="1">
    <source>
        <dbReference type="ARBA" id="ARBA00006484"/>
    </source>
</evidence>
<evidence type="ECO:0000256" key="3">
    <source>
        <dbReference type="ARBA" id="ARBA00023002"/>
    </source>
</evidence>
<name>A0ABU7PQC2_9ACTN</name>
<evidence type="ECO:0008006" key="6">
    <source>
        <dbReference type="Google" id="ProtNLM"/>
    </source>
</evidence>
<organism evidence="4 5">
    <name type="scientific">Streptomyces asiaticus subsp. ignotus</name>
    <dbReference type="NCBI Taxonomy" id="3098222"/>
    <lineage>
        <taxon>Bacteria</taxon>
        <taxon>Bacillati</taxon>
        <taxon>Actinomycetota</taxon>
        <taxon>Actinomycetes</taxon>
        <taxon>Kitasatosporales</taxon>
        <taxon>Streptomycetaceae</taxon>
        <taxon>Streptomyces</taxon>
        <taxon>Streptomyces violaceusniger group</taxon>
    </lineage>
</organism>
<dbReference type="PANTHER" id="PTHR43963:SF6">
    <property type="entry name" value="CHAIN DEHYDROGENASE FAMILY PROTEIN, PUTATIVE (AFU_ORTHOLOGUE AFUA_3G15350)-RELATED"/>
    <property type="match status" value="1"/>
</dbReference>
<accession>A0ABU7PQC2</accession>
<dbReference type="RefSeq" id="WP_330806538.1">
    <property type="nucleotide sequence ID" value="NZ_JAZBJO010000002.1"/>
</dbReference>